<comment type="caution">
    <text evidence="3">The sequence shown here is derived from an EMBL/GenBank/DDBJ whole genome shotgun (WGS) entry which is preliminary data.</text>
</comment>
<evidence type="ECO:0000313" key="4">
    <source>
        <dbReference type="Proteomes" id="UP000297641"/>
    </source>
</evidence>
<organism evidence="3 4">
    <name type="scientific">Leptospira bouyouniensis</name>
    <dbReference type="NCBI Taxonomy" id="2484911"/>
    <lineage>
        <taxon>Bacteria</taxon>
        <taxon>Pseudomonadati</taxon>
        <taxon>Spirochaetota</taxon>
        <taxon>Spirochaetia</taxon>
        <taxon>Leptospirales</taxon>
        <taxon>Leptospiraceae</taxon>
        <taxon>Leptospira</taxon>
    </lineage>
</organism>
<reference evidence="3 4" key="1">
    <citation type="journal article" date="2019" name="PLoS Negl. Trop. Dis.">
        <title>Revisiting the worldwide diversity of Leptospira species in the environment.</title>
        <authorList>
            <person name="Vincent A.T."/>
            <person name="Schiettekatte O."/>
            <person name="Bourhy P."/>
            <person name="Veyrier F.J."/>
            <person name="Picardeau M."/>
        </authorList>
    </citation>
    <scope>NUCLEOTIDE SEQUENCE [LARGE SCALE GENOMIC DNA]</scope>
    <source>
        <strain evidence="3 4">201800273</strain>
    </source>
</reference>
<keyword evidence="1" id="KW-0472">Membrane</keyword>
<feature type="transmembrane region" description="Helical" evidence="1">
    <location>
        <begin position="130"/>
        <end position="151"/>
    </location>
</feature>
<dbReference type="InterPro" id="IPR039447">
    <property type="entry name" value="UreH-like_TM_dom"/>
</dbReference>
<dbReference type="PANTHER" id="PTHR42208">
    <property type="entry name" value="HEAVY METAL TRANSPORTER-RELATED"/>
    <property type="match status" value="1"/>
</dbReference>
<evidence type="ECO:0000259" key="2">
    <source>
        <dbReference type="Pfam" id="PF13386"/>
    </source>
</evidence>
<dbReference type="Pfam" id="PF13386">
    <property type="entry name" value="DsbD_2"/>
    <property type="match status" value="1"/>
</dbReference>
<keyword evidence="1" id="KW-0812">Transmembrane</keyword>
<proteinExistence type="predicted"/>
<protein>
    <submittedName>
        <fullName evidence="3">Sulfite exporter TauE/SafE family protein</fullName>
    </submittedName>
</protein>
<accession>A0A7I0HWP3</accession>
<evidence type="ECO:0000313" key="3">
    <source>
        <dbReference type="EMBL" id="TGL09367.1"/>
    </source>
</evidence>
<feature type="transmembrane region" description="Helical" evidence="1">
    <location>
        <begin position="80"/>
        <end position="101"/>
    </location>
</feature>
<dbReference type="AlphaFoldDB" id="A0A7I0HWP3"/>
<dbReference type="PANTHER" id="PTHR42208:SF1">
    <property type="entry name" value="HEAVY METAL TRANSPORTER"/>
    <property type="match status" value="1"/>
</dbReference>
<evidence type="ECO:0000256" key="1">
    <source>
        <dbReference type="SAM" id="Phobius"/>
    </source>
</evidence>
<feature type="domain" description="Urease accessory protein UreH-like transmembrane" evidence="2">
    <location>
        <begin position="13"/>
        <end position="207"/>
    </location>
</feature>
<feature type="transmembrane region" description="Helical" evidence="1">
    <location>
        <begin position="163"/>
        <end position="185"/>
    </location>
</feature>
<name>A0A7I0HWP3_9LEPT</name>
<feature type="transmembrane region" description="Helical" evidence="1">
    <location>
        <begin position="47"/>
        <end position="68"/>
    </location>
</feature>
<dbReference type="EMBL" id="RQFT01000001">
    <property type="protein sequence ID" value="TGL09367.1"/>
    <property type="molecule type" value="Genomic_DNA"/>
</dbReference>
<keyword evidence="1" id="KW-1133">Transmembrane helix</keyword>
<gene>
    <name evidence="3" type="ORF">EHQ43_00355</name>
</gene>
<feature type="transmembrane region" description="Helical" evidence="1">
    <location>
        <begin position="13"/>
        <end position="35"/>
    </location>
</feature>
<sequence>MDQLANISFFGSILIYGLISSFHCALMCGPFVSLLQSESPSKQIPVLLYHLGRMLSYTFLGLVLGFLGKGANALGELTTIQGIAGIFTFVFLFLFLLRMFVNQTNPKVGRFPNGFSQLLQNLRRKTNQNGLGLGIGFFSALLPCGVLYPAYAASFATGDMITGGVVMFTFYLGTVPMLTGVNFLLGKIRKYIQPKWIPVFGTLLLLTSLGFLLFRLFFHAHGESCDHLIN</sequence>
<dbReference type="Proteomes" id="UP000297641">
    <property type="component" value="Unassembled WGS sequence"/>
</dbReference>
<feature type="transmembrane region" description="Helical" evidence="1">
    <location>
        <begin position="197"/>
        <end position="218"/>
    </location>
</feature>
<dbReference type="RefSeq" id="WP_135769860.1">
    <property type="nucleotide sequence ID" value="NZ_RQFT01000001.1"/>
</dbReference>